<dbReference type="Gene3D" id="2.40.128.270">
    <property type="match status" value="1"/>
</dbReference>
<keyword evidence="4" id="KW-1185">Reference proteome</keyword>
<dbReference type="AlphaFoldDB" id="A0A0G3X6X1"/>
<dbReference type="PROSITE" id="PS51257">
    <property type="entry name" value="PROKAR_LIPOPROTEIN"/>
    <property type="match status" value="1"/>
</dbReference>
<feature type="chain" id="PRO_5005186097" description="DUF306 domain-containing protein" evidence="1">
    <location>
        <begin position="21"/>
        <end position="134"/>
    </location>
</feature>
<dbReference type="EMBL" id="CP011805">
    <property type="protein sequence ID" value="AKM07300.1"/>
    <property type="molecule type" value="Genomic_DNA"/>
</dbReference>
<dbReference type="InterPro" id="IPR038670">
    <property type="entry name" value="HslJ-like_sf"/>
</dbReference>
<feature type="signal peptide" evidence="1">
    <location>
        <begin position="1"/>
        <end position="20"/>
    </location>
</feature>
<dbReference type="STRING" id="543877.AM2010_1226"/>
<evidence type="ECO:0000313" key="3">
    <source>
        <dbReference type="EMBL" id="AKM07300.1"/>
    </source>
</evidence>
<dbReference type="InterPro" id="IPR005184">
    <property type="entry name" value="DUF306_Meta_HslJ"/>
</dbReference>
<evidence type="ECO:0000256" key="1">
    <source>
        <dbReference type="SAM" id="SignalP"/>
    </source>
</evidence>
<proteinExistence type="predicted"/>
<dbReference type="InterPro" id="IPR053147">
    <property type="entry name" value="Hsp_HslJ-like"/>
</dbReference>
<accession>A0A0G3X6X1</accession>
<dbReference type="PATRIC" id="fig|543877.4.peg.1244"/>
<evidence type="ECO:0000313" key="4">
    <source>
        <dbReference type="Proteomes" id="UP000037643"/>
    </source>
</evidence>
<dbReference type="Pfam" id="PF03724">
    <property type="entry name" value="META"/>
    <property type="match status" value="1"/>
</dbReference>
<name>A0A0G3X6X1_9SPHN</name>
<feature type="domain" description="DUF306" evidence="2">
    <location>
        <begin position="24"/>
        <end position="126"/>
    </location>
</feature>
<dbReference type="OrthoDB" id="5489750at2"/>
<dbReference type="Proteomes" id="UP000037643">
    <property type="component" value="Chromosome"/>
</dbReference>
<sequence length="134" mass="14533" precursor="true">MRIASALLLALIGTACVPRAEIPERLAQGEWRFVSIDGDTPAVPDRATLVFDGDRVAANVGCNAIAGEWRVEEERLIAGPLVGTEMFCEGTVWEQEQAISALLVAAPTIEWRDRTLVLQSSGHEAQLEPVEPQP</sequence>
<protein>
    <recommendedName>
        <fullName evidence="2">DUF306 domain-containing protein</fullName>
    </recommendedName>
</protein>
<gene>
    <name evidence="3" type="ORF">AM2010_1226</name>
</gene>
<reference evidence="3 4" key="1">
    <citation type="submission" date="2015-06" db="EMBL/GenBank/DDBJ databases">
        <authorList>
            <person name="Kim K.M."/>
        </authorList>
    </citation>
    <scope>NUCLEOTIDE SEQUENCE [LARGE SCALE GENOMIC DNA]</scope>
    <source>
        <strain evidence="3 4">KCTC 22370</strain>
    </source>
</reference>
<organism evidence="3 4">
    <name type="scientific">Pelagerythrobacter marensis</name>
    <dbReference type="NCBI Taxonomy" id="543877"/>
    <lineage>
        <taxon>Bacteria</taxon>
        <taxon>Pseudomonadati</taxon>
        <taxon>Pseudomonadota</taxon>
        <taxon>Alphaproteobacteria</taxon>
        <taxon>Sphingomonadales</taxon>
        <taxon>Erythrobacteraceae</taxon>
        <taxon>Pelagerythrobacter</taxon>
    </lineage>
</organism>
<dbReference type="RefSeq" id="WP_053043969.1">
    <property type="nucleotide sequence ID" value="NZ_CP011805.1"/>
</dbReference>
<evidence type="ECO:0000259" key="2">
    <source>
        <dbReference type="Pfam" id="PF03724"/>
    </source>
</evidence>
<dbReference type="KEGG" id="amx:AM2010_1226"/>
<dbReference type="PANTHER" id="PTHR35535:SF1">
    <property type="entry name" value="HEAT SHOCK PROTEIN HSLJ"/>
    <property type="match status" value="1"/>
</dbReference>
<dbReference type="PANTHER" id="PTHR35535">
    <property type="entry name" value="HEAT SHOCK PROTEIN HSLJ"/>
    <property type="match status" value="1"/>
</dbReference>
<keyword evidence="1" id="KW-0732">Signal</keyword>